<reference evidence="1" key="1">
    <citation type="submission" date="2021-02" db="EMBL/GenBank/DDBJ databases">
        <authorList>
            <person name="Bekaert M."/>
        </authorList>
    </citation>
    <scope>NUCLEOTIDE SEQUENCE</scope>
    <source>
        <strain evidence="1">IoA-00</strain>
    </source>
</reference>
<dbReference type="AlphaFoldDB" id="A0A7R8CTA3"/>
<evidence type="ECO:0000313" key="2">
    <source>
        <dbReference type="Proteomes" id="UP000675881"/>
    </source>
</evidence>
<gene>
    <name evidence="1" type="ORF">LSAA_8815</name>
</gene>
<dbReference type="Proteomes" id="UP000675881">
    <property type="component" value="Chromosome 4"/>
</dbReference>
<protein>
    <submittedName>
        <fullName evidence="1">(salmon louse) hypothetical protein</fullName>
    </submittedName>
</protein>
<proteinExistence type="predicted"/>
<name>A0A7R8CTA3_LEPSM</name>
<evidence type="ECO:0000313" key="1">
    <source>
        <dbReference type="EMBL" id="CAF2924595.1"/>
    </source>
</evidence>
<accession>A0A7R8CTA3</accession>
<dbReference type="EMBL" id="HG994583">
    <property type="protein sequence ID" value="CAF2924595.1"/>
    <property type="molecule type" value="Genomic_DNA"/>
</dbReference>
<organism evidence="1 2">
    <name type="scientific">Lepeophtheirus salmonis</name>
    <name type="common">Salmon louse</name>
    <name type="synonym">Caligus salmonis</name>
    <dbReference type="NCBI Taxonomy" id="72036"/>
    <lineage>
        <taxon>Eukaryota</taxon>
        <taxon>Metazoa</taxon>
        <taxon>Ecdysozoa</taxon>
        <taxon>Arthropoda</taxon>
        <taxon>Crustacea</taxon>
        <taxon>Multicrustacea</taxon>
        <taxon>Hexanauplia</taxon>
        <taxon>Copepoda</taxon>
        <taxon>Siphonostomatoida</taxon>
        <taxon>Caligidae</taxon>
        <taxon>Lepeophtheirus</taxon>
    </lineage>
</organism>
<keyword evidence="2" id="KW-1185">Reference proteome</keyword>
<sequence>MWKLFGESKQNFDLDTLPQSRTLRHVDELIEAKILALIAKRIKFASEYGFIITHDIDSTTKKGVGKLSVAGIRIGSNVPFPLPLIIVKGESKEDIADLCKLMFQILDAVTSKYAKDVHRMVDAHLTDSTHHNKSFAAILSDMFNIET</sequence>